<dbReference type="Proteomes" id="UP000183947">
    <property type="component" value="Unassembled WGS sequence"/>
</dbReference>
<evidence type="ECO:0000313" key="3">
    <source>
        <dbReference type="Proteomes" id="UP000183947"/>
    </source>
</evidence>
<dbReference type="Pfam" id="PF07859">
    <property type="entry name" value="Abhydrolase_3"/>
    <property type="match status" value="1"/>
</dbReference>
<protein>
    <submittedName>
        <fullName evidence="2">Acetyl esterase/lipase</fullName>
    </submittedName>
</protein>
<evidence type="ECO:0000313" key="2">
    <source>
        <dbReference type="EMBL" id="SHL28212.1"/>
    </source>
</evidence>
<name>A0A1M6ZCJ9_9BACT</name>
<dbReference type="EMBL" id="FRAS01000012">
    <property type="protein sequence ID" value="SHL28212.1"/>
    <property type="molecule type" value="Genomic_DNA"/>
</dbReference>
<dbReference type="SUPFAM" id="SSF53474">
    <property type="entry name" value="alpha/beta-Hydrolases"/>
    <property type="match status" value="1"/>
</dbReference>
<dbReference type="InterPro" id="IPR029058">
    <property type="entry name" value="AB_hydrolase_fold"/>
</dbReference>
<keyword evidence="3" id="KW-1185">Reference proteome</keyword>
<organism evidence="2 3">
    <name type="scientific">Hymenobacter psychrotolerans DSM 18569</name>
    <dbReference type="NCBI Taxonomy" id="1121959"/>
    <lineage>
        <taxon>Bacteria</taxon>
        <taxon>Pseudomonadati</taxon>
        <taxon>Bacteroidota</taxon>
        <taxon>Cytophagia</taxon>
        <taxon>Cytophagales</taxon>
        <taxon>Hymenobacteraceae</taxon>
        <taxon>Hymenobacter</taxon>
    </lineage>
</organism>
<accession>A0A1M6ZCJ9</accession>
<reference evidence="3" key="1">
    <citation type="submission" date="2016-11" db="EMBL/GenBank/DDBJ databases">
        <authorList>
            <person name="Varghese N."/>
            <person name="Submissions S."/>
        </authorList>
    </citation>
    <scope>NUCLEOTIDE SEQUENCE [LARGE SCALE GENOMIC DNA]</scope>
    <source>
        <strain evidence="3">DSM 18569</strain>
    </source>
</reference>
<evidence type="ECO:0000259" key="1">
    <source>
        <dbReference type="Pfam" id="PF07859"/>
    </source>
</evidence>
<dbReference type="GO" id="GO:0016787">
    <property type="term" value="F:hydrolase activity"/>
    <property type="evidence" value="ECO:0007669"/>
    <property type="project" value="InterPro"/>
</dbReference>
<dbReference type="RefSeq" id="WP_073285344.1">
    <property type="nucleotide sequence ID" value="NZ_FRAS01000012.1"/>
</dbReference>
<dbReference type="STRING" id="1121959.SAMN02746009_02492"/>
<feature type="domain" description="Alpha/beta hydrolase fold-3" evidence="1">
    <location>
        <begin position="42"/>
        <end position="202"/>
    </location>
</feature>
<sequence length="237" mass="25049">MAATIADVLTVAASSGPGSRVVLCLPGECGQSGAPLADVAFLCFVARQTGYSVVSPRYASAQASRVAAVENLYQAVAAQVGAGNVLLMGYGTGAGLALALTQRQRAEARALPGHLLLLAPWLDLYLPAPTVAPDLEGAYYVAPDGSLCSRQPLADKHDNPLHGDLDGLPRISIFTTVHDLHRADALALARRLFARQQPVRLLMQASSPATWLLPDAAESHDFRRQLTAELTREPGYS</sequence>
<gene>
    <name evidence="2" type="ORF">SAMN02746009_02492</name>
</gene>
<dbReference type="AlphaFoldDB" id="A0A1M6ZCJ9"/>
<dbReference type="Gene3D" id="3.40.50.1820">
    <property type="entry name" value="alpha/beta hydrolase"/>
    <property type="match status" value="1"/>
</dbReference>
<proteinExistence type="predicted"/>
<dbReference type="InterPro" id="IPR013094">
    <property type="entry name" value="AB_hydrolase_3"/>
</dbReference>